<protein>
    <submittedName>
        <fullName evidence="6">Formimidoylglutamase</fullName>
        <ecNumber evidence="6">3.5.3.8</ecNumber>
    </submittedName>
</protein>
<dbReference type="PROSITE" id="PS51409">
    <property type="entry name" value="ARGINASE_2"/>
    <property type="match status" value="1"/>
</dbReference>
<dbReference type="CDD" id="cd09988">
    <property type="entry name" value="Formimidoylglutamase"/>
    <property type="match status" value="1"/>
</dbReference>
<dbReference type="Pfam" id="PF00491">
    <property type="entry name" value="Arginase"/>
    <property type="match status" value="1"/>
</dbReference>
<evidence type="ECO:0000256" key="4">
    <source>
        <dbReference type="ARBA" id="ARBA00023211"/>
    </source>
</evidence>
<dbReference type="Gene3D" id="3.40.800.10">
    <property type="entry name" value="Ureohydrolase domain"/>
    <property type="match status" value="1"/>
</dbReference>
<gene>
    <name evidence="6" type="primary">hutG</name>
    <name evidence="6" type="ORF">NCTC11179_01200</name>
</gene>
<accession>A0A378RL07</accession>
<dbReference type="GO" id="GO:0046872">
    <property type="term" value="F:metal ion binding"/>
    <property type="evidence" value="ECO:0007669"/>
    <property type="project" value="UniProtKB-KW"/>
</dbReference>
<evidence type="ECO:0000256" key="5">
    <source>
        <dbReference type="PROSITE-ProRule" id="PRU00742"/>
    </source>
</evidence>
<keyword evidence="2 6" id="KW-0378">Hydrolase</keyword>
<dbReference type="InterPro" id="IPR006035">
    <property type="entry name" value="Ureohydrolase"/>
</dbReference>
<dbReference type="GO" id="GO:0033389">
    <property type="term" value="P:putrescine biosynthetic process from arginine, via agmatine"/>
    <property type="evidence" value="ECO:0007669"/>
    <property type="project" value="TreeGrafter"/>
</dbReference>
<evidence type="ECO:0000256" key="1">
    <source>
        <dbReference type="ARBA" id="ARBA00022723"/>
    </source>
</evidence>
<dbReference type="GO" id="GO:0006547">
    <property type="term" value="P:L-histidine metabolic process"/>
    <property type="evidence" value="ECO:0007669"/>
    <property type="project" value="UniProtKB-KW"/>
</dbReference>
<evidence type="ECO:0000313" key="7">
    <source>
        <dbReference type="Proteomes" id="UP000255024"/>
    </source>
</evidence>
<proteinExistence type="inferred from homology"/>
<reference evidence="6 7" key="1">
    <citation type="submission" date="2018-06" db="EMBL/GenBank/DDBJ databases">
        <authorList>
            <consortium name="Pathogen Informatics"/>
            <person name="Doyle S."/>
        </authorList>
    </citation>
    <scope>NUCLEOTIDE SEQUENCE [LARGE SCALE GENOMIC DNA]</scope>
    <source>
        <strain evidence="6 7">NCTC11179</strain>
    </source>
</reference>
<dbReference type="InterPro" id="IPR023696">
    <property type="entry name" value="Ureohydrolase_dom_sf"/>
</dbReference>
<sequence>MTQTKLTIFTRDNLLELTSLRNGEIKLGERVHVIQQPLDWEKELAQNESKYVVLGIPEDIGVKANFGRIGTASAWEKFIATFLNIQHNRFNKGYWVTILGHLNFAAEVAEAQQLDPTNKADRKRLFELVQLIDKEVSHLIAKIVKAGKIPIVIGGGHNNAYGNIKGTALAKGKAINAINFDAHTDFRPLEGRHSGNGFSYAFEEGFLKNYFVFGLHENYTSKGVFSSIKLHADRVKYNTYEQINIRKEKSFSNELLLAKKHIDGGFYGIEIDLDAIPQVASSAITPTGFSAERTRQFLHFFAESTNVAYLHICEGAPSLDYPTNNHVVGKLIAYLVFDFMKSNSNSPK</sequence>
<keyword evidence="3" id="KW-0369">Histidine metabolism</keyword>
<dbReference type="EC" id="3.5.3.8" evidence="6"/>
<evidence type="ECO:0000313" key="6">
    <source>
        <dbReference type="EMBL" id="STZ27664.1"/>
    </source>
</evidence>
<dbReference type="AlphaFoldDB" id="A0A378RL07"/>
<name>A0A378RL07_MYROD</name>
<organism evidence="6 7">
    <name type="scientific">Myroides odoratus</name>
    <name type="common">Flavobacterium odoratum</name>
    <dbReference type="NCBI Taxonomy" id="256"/>
    <lineage>
        <taxon>Bacteria</taxon>
        <taxon>Pseudomonadati</taxon>
        <taxon>Bacteroidota</taxon>
        <taxon>Flavobacteriia</taxon>
        <taxon>Flavobacteriales</taxon>
        <taxon>Flavobacteriaceae</taxon>
        <taxon>Myroides</taxon>
    </lineage>
</organism>
<dbReference type="RefSeq" id="WP_115090556.1">
    <property type="nucleotide sequence ID" value="NZ_CP068107.1"/>
</dbReference>
<evidence type="ECO:0000256" key="3">
    <source>
        <dbReference type="ARBA" id="ARBA00022808"/>
    </source>
</evidence>
<dbReference type="Proteomes" id="UP000255024">
    <property type="component" value="Unassembled WGS sequence"/>
</dbReference>
<dbReference type="PANTHER" id="PTHR11358">
    <property type="entry name" value="ARGINASE/AGMATINASE"/>
    <property type="match status" value="1"/>
</dbReference>
<keyword evidence="4" id="KW-0464">Manganese</keyword>
<dbReference type="PANTHER" id="PTHR11358:SF35">
    <property type="entry name" value="FORMIMIDOYLGLUTAMASE"/>
    <property type="match status" value="1"/>
</dbReference>
<dbReference type="GO" id="GO:0008783">
    <property type="term" value="F:agmatinase activity"/>
    <property type="evidence" value="ECO:0007669"/>
    <property type="project" value="TreeGrafter"/>
</dbReference>
<keyword evidence="1" id="KW-0479">Metal-binding</keyword>
<dbReference type="SUPFAM" id="SSF52768">
    <property type="entry name" value="Arginase/deacetylase"/>
    <property type="match status" value="1"/>
</dbReference>
<keyword evidence="7" id="KW-1185">Reference proteome</keyword>
<evidence type="ECO:0000256" key="2">
    <source>
        <dbReference type="ARBA" id="ARBA00022801"/>
    </source>
</evidence>
<comment type="similarity">
    <text evidence="5">Belongs to the arginase family.</text>
</comment>
<dbReference type="GO" id="GO:0050415">
    <property type="term" value="F:formimidoylglutamase activity"/>
    <property type="evidence" value="ECO:0007669"/>
    <property type="project" value="UniProtKB-EC"/>
</dbReference>
<dbReference type="EMBL" id="UGQL01000001">
    <property type="protein sequence ID" value="STZ27664.1"/>
    <property type="molecule type" value="Genomic_DNA"/>
</dbReference>